<dbReference type="HOGENOM" id="CLU_074663_0_0_1"/>
<dbReference type="OMA" id="MHYYAGP"/>
<proteinExistence type="predicted"/>
<dbReference type="VEuPathDB" id="VectorBase:CPIJ013254"/>
<dbReference type="eggNOG" id="ENOG502SEF0">
    <property type="taxonomic scope" value="Eukaryota"/>
</dbReference>
<evidence type="ECO:0000313" key="1">
    <source>
        <dbReference type="EMBL" id="EDS38921.1"/>
    </source>
</evidence>
<evidence type="ECO:0000313" key="3">
    <source>
        <dbReference type="Proteomes" id="UP000002320"/>
    </source>
</evidence>
<dbReference type="InterPro" id="IPR031983">
    <property type="entry name" value="DUF4786"/>
</dbReference>
<keyword evidence="3" id="KW-1185">Reference proteome</keyword>
<name>B0X1Z1_CULQU</name>
<sequence length="265" mass="30063">MSLNEHIFFLNFHSKLGLGKLHVSSSHQKKRLAVESRHHGRPDDSHMFVIKLPPNPYYYTNNGPKKLKRNGKKPTAAVYTKAYQRRLTHRLRLGLSRDASRAHLHRPYSVCTNAPTTTATGVLRSANMMILGFKSNGKPGRIYHWNIPVLKKILGNNQGRNPNSRHHDNIDELIDIKDIPTWTKPWENEALDKSLIKFSSSAAAALDHVDKIQKKKSPTFYAPIKAKKSAQGGKYYASNGKPQSFYVIEKSQKSLKPIHHHALIP</sequence>
<dbReference type="Proteomes" id="UP000002320">
    <property type="component" value="Unassembled WGS sequence"/>
</dbReference>
<dbReference type="AlphaFoldDB" id="B0X1Z1"/>
<dbReference type="InParanoid" id="B0X1Z1"/>
<reference evidence="2" key="2">
    <citation type="submission" date="2021-02" db="UniProtKB">
        <authorList>
            <consortium name="EnsemblMetazoa"/>
        </authorList>
    </citation>
    <scope>IDENTIFICATION</scope>
    <source>
        <strain evidence="2">JHB</strain>
    </source>
</reference>
<reference evidence="1" key="1">
    <citation type="submission" date="2007-03" db="EMBL/GenBank/DDBJ databases">
        <title>Annotation of Culex pipiens quinquefasciatus.</title>
        <authorList>
            <consortium name="The Broad Institute Genome Sequencing Platform"/>
            <person name="Atkinson P.W."/>
            <person name="Hemingway J."/>
            <person name="Christensen B.M."/>
            <person name="Higgs S."/>
            <person name="Kodira C."/>
            <person name="Hannick L."/>
            <person name="Megy K."/>
            <person name="O'Leary S."/>
            <person name="Pearson M."/>
            <person name="Haas B.J."/>
            <person name="Mauceli E."/>
            <person name="Wortman J.R."/>
            <person name="Lee N.H."/>
            <person name="Guigo R."/>
            <person name="Stanke M."/>
            <person name="Alvarado L."/>
            <person name="Amedeo P."/>
            <person name="Antoine C.H."/>
            <person name="Arensburger P."/>
            <person name="Bidwell S.L."/>
            <person name="Crawford M."/>
            <person name="Camaro F."/>
            <person name="Devon K."/>
            <person name="Engels R."/>
            <person name="Hammond M."/>
            <person name="Howarth C."/>
            <person name="Koehrsen M."/>
            <person name="Lawson D."/>
            <person name="Montgomery P."/>
            <person name="Nene V."/>
            <person name="Nusbaum C."/>
            <person name="Puiu D."/>
            <person name="Romero-Severson J."/>
            <person name="Severson D.W."/>
            <person name="Shumway M."/>
            <person name="Sisk P."/>
            <person name="Stolte C."/>
            <person name="Zeng Q."/>
            <person name="Eisenstadt E."/>
            <person name="Fraser-Liggett C."/>
            <person name="Strausberg R."/>
            <person name="Galagan J."/>
            <person name="Birren B."/>
            <person name="Collins F.H."/>
        </authorList>
    </citation>
    <scope>NUCLEOTIDE SEQUENCE [LARGE SCALE GENOMIC DNA]</scope>
    <source>
        <strain evidence="1">JHB</strain>
    </source>
</reference>
<dbReference type="FunCoup" id="B0X1Z1">
    <property type="interactions" value="2"/>
</dbReference>
<dbReference type="Pfam" id="PF16027">
    <property type="entry name" value="DUF4786"/>
    <property type="match status" value="1"/>
</dbReference>
<dbReference type="EMBL" id="DS232275">
    <property type="protein sequence ID" value="EDS38921.1"/>
    <property type="molecule type" value="Genomic_DNA"/>
</dbReference>
<dbReference type="VEuPathDB" id="VectorBase:CQUJHB009348"/>
<dbReference type="KEGG" id="cqu:CpipJ_CPIJ013254"/>
<accession>B0X1Z1</accession>
<dbReference type="OrthoDB" id="6609132at2759"/>
<gene>
    <name evidence="2" type="primary">6046471</name>
    <name evidence="1" type="ORF">CpipJ_CPIJ013254</name>
</gene>
<protein>
    <submittedName>
        <fullName evidence="1 2">Uncharacterized protein</fullName>
    </submittedName>
</protein>
<organism>
    <name type="scientific">Culex quinquefasciatus</name>
    <name type="common">Southern house mosquito</name>
    <name type="synonym">Culex pungens</name>
    <dbReference type="NCBI Taxonomy" id="7176"/>
    <lineage>
        <taxon>Eukaryota</taxon>
        <taxon>Metazoa</taxon>
        <taxon>Ecdysozoa</taxon>
        <taxon>Arthropoda</taxon>
        <taxon>Hexapoda</taxon>
        <taxon>Insecta</taxon>
        <taxon>Pterygota</taxon>
        <taxon>Neoptera</taxon>
        <taxon>Endopterygota</taxon>
        <taxon>Diptera</taxon>
        <taxon>Nematocera</taxon>
        <taxon>Culicoidea</taxon>
        <taxon>Culicidae</taxon>
        <taxon>Culicinae</taxon>
        <taxon>Culicini</taxon>
        <taxon>Culex</taxon>
        <taxon>Culex</taxon>
    </lineage>
</organism>
<evidence type="ECO:0000313" key="2">
    <source>
        <dbReference type="EnsemblMetazoa" id="CPIJ013254-PA"/>
    </source>
</evidence>
<dbReference type="EnsemblMetazoa" id="CPIJ013254-RA">
    <property type="protein sequence ID" value="CPIJ013254-PA"/>
    <property type="gene ID" value="CPIJ013254"/>
</dbReference>